<proteinExistence type="predicted"/>
<dbReference type="Proteomes" id="UP000825729">
    <property type="component" value="Unassembled WGS sequence"/>
</dbReference>
<dbReference type="Pfam" id="PF22909">
    <property type="entry name" value="Caulimovir_coat_dom"/>
    <property type="match status" value="1"/>
</dbReference>
<dbReference type="PANTHER" id="PTHR33054:SF9">
    <property type="entry name" value="CCHC-TYPE DOMAIN-CONTAINING PROTEIN"/>
    <property type="match status" value="1"/>
</dbReference>
<name>A0AAV7ENF4_ARIFI</name>
<evidence type="ECO:0000256" key="1">
    <source>
        <dbReference type="SAM" id="MobiDB-lite"/>
    </source>
</evidence>
<gene>
    <name evidence="2" type="ORF">H6P81_010325</name>
</gene>
<feature type="region of interest" description="Disordered" evidence="1">
    <location>
        <begin position="213"/>
        <end position="256"/>
    </location>
</feature>
<accession>A0AAV7ENF4</accession>
<protein>
    <submittedName>
        <fullName evidence="2">Uncharacterized protein</fullName>
    </submittedName>
</protein>
<comment type="caution">
    <text evidence="2">The sequence shown here is derived from an EMBL/GenBank/DDBJ whole genome shotgun (WGS) entry which is preliminary data.</text>
</comment>
<dbReference type="AlphaFoldDB" id="A0AAV7ENF4"/>
<keyword evidence="3" id="KW-1185">Reference proteome</keyword>
<reference evidence="2 3" key="1">
    <citation type="submission" date="2021-07" db="EMBL/GenBank/DDBJ databases">
        <title>The Aristolochia fimbriata genome: insights into angiosperm evolution, floral development and chemical biosynthesis.</title>
        <authorList>
            <person name="Jiao Y."/>
        </authorList>
    </citation>
    <scope>NUCLEOTIDE SEQUENCE [LARGE SCALE GENOMIC DNA]</scope>
    <source>
        <strain evidence="2">IBCAS-2021</strain>
        <tissue evidence="2">Leaf</tissue>
    </source>
</reference>
<evidence type="ECO:0000313" key="2">
    <source>
        <dbReference type="EMBL" id="KAG9450360.1"/>
    </source>
</evidence>
<organism evidence="2 3">
    <name type="scientific">Aristolochia fimbriata</name>
    <name type="common">White veined hardy Dutchman's pipe vine</name>
    <dbReference type="NCBI Taxonomy" id="158543"/>
    <lineage>
        <taxon>Eukaryota</taxon>
        <taxon>Viridiplantae</taxon>
        <taxon>Streptophyta</taxon>
        <taxon>Embryophyta</taxon>
        <taxon>Tracheophyta</taxon>
        <taxon>Spermatophyta</taxon>
        <taxon>Magnoliopsida</taxon>
        <taxon>Magnoliidae</taxon>
        <taxon>Piperales</taxon>
        <taxon>Aristolochiaceae</taxon>
        <taxon>Aristolochia</taxon>
    </lineage>
</organism>
<evidence type="ECO:0000313" key="3">
    <source>
        <dbReference type="Proteomes" id="UP000825729"/>
    </source>
</evidence>
<dbReference type="EMBL" id="JAINDJ010000004">
    <property type="protein sequence ID" value="KAG9450360.1"/>
    <property type="molecule type" value="Genomic_DNA"/>
</dbReference>
<feature type="compositionally biased region" description="Basic residues" evidence="1">
    <location>
        <begin position="216"/>
        <end position="235"/>
    </location>
</feature>
<dbReference type="PANTHER" id="PTHR33054">
    <property type="entry name" value="CCHC-TYPE DOMAIN-CONTAINING PROTEIN"/>
    <property type="match status" value="1"/>
</dbReference>
<sequence>MPLPPEAQVVNQIIARLTGDLYGWWYHYLSDTDRYEISTAVKIDEIGDTLLNNERQPISDAFMTFCVRIMAMFAIDPQRQAETTMYLLHHLRCRTLTDLHWYISTFRSKVMTLADAANPYWKQRFIEGLPTQFGMKVKDMLRPGPNEEINWNSLHYGQLQTACTRQGLLLCNDLWLKKQLKQDQISPKTLGTFCQQFTYENLPEQDCSKCKSTQPSKRRFAKRNPLKPPFHKKDKGKAIKGETRTSFRPKGQSSPTIAKCYKCGRLDISPELVLQNKNKKFEN</sequence>
<feature type="compositionally biased region" description="Basic and acidic residues" evidence="1">
    <location>
        <begin position="236"/>
        <end position="245"/>
    </location>
</feature>